<sequence length="93" mass="10554">MFSLGFSLHPAWQPTSIHDGFTGPGDFLALLDFIVTIFRRTCERDKALPRPTLAFIPTLKGWVFPPLFINQNDSCSSISTGIFDEKKQFIPYM</sequence>
<reference evidence="1" key="1">
    <citation type="journal article" date="2024" name="Int. J. Syst. Evol. Microbiol.">
        <title>Polycladomyces zharkentensis sp. nov., a novel thermophilic cellulose- and starch-degrading member of the Bacillota from a geothermal aquifer in Kazakhstan.</title>
        <authorList>
            <person name="Mashzhan A."/>
            <person name="Kistaubayeva A."/>
            <person name="Javier-Lopez R."/>
            <person name="Bissenova U."/>
            <person name="Bissenbay A."/>
            <person name="Birkeland N.K."/>
        </authorList>
    </citation>
    <scope>NUCLEOTIDE SEQUENCE</scope>
    <source>
        <strain evidence="1">ZKZ2T</strain>
    </source>
</reference>
<dbReference type="EMBL" id="JAFHAP010000010">
    <property type="protein sequence ID" value="MBN2910129.1"/>
    <property type="molecule type" value="Genomic_DNA"/>
</dbReference>
<protein>
    <submittedName>
        <fullName evidence="1">Uncharacterized protein</fullName>
    </submittedName>
</protein>
<dbReference type="RefSeq" id="WP_205495793.1">
    <property type="nucleotide sequence ID" value="NZ_JAFHAP010000010.1"/>
</dbReference>
<accession>A0ABS2WKS7</accession>
<evidence type="ECO:0000313" key="1">
    <source>
        <dbReference type="EMBL" id="MBN2910129.1"/>
    </source>
</evidence>
<organism evidence="1 2">
    <name type="scientific">Polycladomyces zharkentensis</name>
    <dbReference type="NCBI Taxonomy" id="2807616"/>
    <lineage>
        <taxon>Bacteria</taxon>
        <taxon>Bacillati</taxon>
        <taxon>Bacillota</taxon>
        <taxon>Bacilli</taxon>
        <taxon>Bacillales</taxon>
        <taxon>Thermoactinomycetaceae</taxon>
        <taxon>Polycladomyces</taxon>
    </lineage>
</organism>
<dbReference type="Proteomes" id="UP001177120">
    <property type="component" value="Unassembled WGS sequence"/>
</dbReference>
<comment type="caution">
    <text evidence="1">The sequence shown here is derived from an EMBL/GenBank/DDBJ whole genome shotgun (WGS) entry which is preliminary data.</text>
</comment>
<proteinExistence type="predicted"/>
<evidence type="ECO:0000313" key="2">
    <source>
        <dbReference type="Proteomes" id="UP001177120"/>
    </source>
</evidence>
<name>A0ABS2WKS7_9BACL</name>
<keyword evidence="2" id="KW-1185">Reference proteome</keyword>
<gene>
    <name evidence="1" type="ORF">JQC72_11515</name>
</gene>